<accession>A0A0A9GAJ7</accession>
<dbReference type="AlphaFoldDB" id="A0A0A9GAJ7"/>
<evidence type="ECO:0000313" key="1">
    <source>
        <dbReference type="EMBL" id="JAE20489.1"/>
    </source>
</evidence>
<dbReference type="EMBL" id="GBRH01177407">
    <property type="protein sequence ID" value="JAE20489.1"/>
    <property type="molecule type" value="Transcribed_RNA"/>
</dbReference>
<name>A0A0A9GAJ7_ARUDO</name>
<reference evidence="1" key="2">
    <citation type="journal article" date="2015" name="Data Brief">
        <title>Shoot transcriptome of the giant reed, Arundo donax.</title>
        <authorList>
            <person name="Barrero R.A."/>
            <person name="Guerrero F.D."/>
            <person name="Moolhuijzen P."/>
            <person name="Goolsby J.A."/>
            <person name="Tidwell J."/>
            <person name="Bellgard S.E."/>
            <person name="Bellgard M.I."/>
        </authorList>
    </citation>
    <scope>NUCLEOTIDE SEQUENCE</scope>
    <source>
        <tissue evidence="1">Shoot tissue taken approximately 20 cm above the soil surface</tissue>
    </source>
</reference>
<reference evidence="1" key="1">
    <citation type="submission" date="2014-09" db="EMBL/GenBank/DDBJ databases">
        <authorList>
            <person name="Magalhaes I.L.F."/>
            <person name="Oliveira U."/>
            <person name="Santos F.R."/>
            <person name="Vidigal T.H.D.A."/>
            <person name="Brescovit A.D."/>
            <person name="Santos A.J."/>
        </authorList>
    </citation>
    <scope>NUCLEOTIDE SEQUENCE</scope>
    <source>
        <tissue evidence="1">Shoot tissue taken approximately 20 cm above the soil surface</tissue>
    </source>
</reference>
<proteinExistence type="predicted"/>
<sequence>MLEKRQLTWPIQGKMNLNLVHKKDDLARALCQAYVAPLSQTQEGNCIFYLPGGGEGRTASFLCLPQERRLAQ</sequence>
<organism evidence="1">
    <name type="scientific">Arundo donax</name>
    <name type="common">Giant reed</name>
    <name type="synonym">Donax arundinaceus</name>
    <dbReference type="NCBI Taxonomy" id="35708"/>
    <lineage>
        <taxon>Eukaryota</taxon>
        <taxon>Viridiplantae</taxon>
        <taxon>Streptophyta</taxon>
        <taxon>Embryophyta</taxon>
        <taxon>Tracheophyta</taxon>
        <taxon>Spermatophyta</taxon>
        <taxon>Magnoliopsida</taxon>
        <taxon>Liliopsida</taxon>
        <taxon>Poales</taxon>
        <taxon>Poaceae</taxon>
        <taxon>PACMAD clade</taxon>
        <taxon>Arundinoideae</taxon>
        <taxon>Arundineae</taxon>
        <taxon>Arundo</taxon>
    </lineage>
</organism>
<protein>
    <submittedName>
        <fullName evidence="1">Uncharacterized protein</fullName>
    </submittedName>
</protein>